<name>A0A6N9I2B2_9LACO</name>
<dbReference type="OrthoDB" id="9971060at2"/>
<comment type="caution">
    <text evidence="1">The sequence shown here is derived from an EMBL/GenBank/DDBJ whole genome shotgun (WGS) entry which is preliminary data.</text>
</comment>
<dbReference type="Proteomes" id="UP000449209">
    <property type="component" value="Unassembled WGS sequence"/>
</dbReference>
<dbReference type="RefSeq" id="WP_161003400.1">
    <property type="nucleotide sequence ID" value="NZ_WEZQ01000006.1"/>
</dbReference>
<evidence type="ECO:0000313" key="2">
    <source>
        <dbReference type="Proteomes" id="UP000449209"/>
    </source>
</evidence>
<dbReference type="EMBL" id="WEZQ01000006">
    <property type="protein sequence ID" value="MYV16959.1"/>
    <property type="molecule type" value="Genomic_DNA"/>
</dbReference>
<evidence type="ECO:0000313" key="1">
    <source>
        <dbReference type="EMBL" id="MYV16959.1"/>
    </source>
</evidence>
<proteinExistence type="predicted"/>
<dbReference type="AlphaFoldDB" id="A0A6N9I2B2"/>
<gene>
    <name evidence="1" type="ORF">GB993_05525</name>
</gene>
<accession>A0A6N9I2B2</accession>
<sequence>MENKDQKFMRELVEKYHNNSDEFEDNATDEEKEAYIQAGARERSRKILDVLYPNKNEKEA</sequence>
<organism evidence="1 2">
    <name type="scientific">Furfurilactobacillus milii</name>
    <dbReference type="NCBI Taxonomy" id="2888272"/>
    <lineage>
        <taxon>Bacteria</taxon>
        <taxon>Bacillati</taxon>
        <taxon>Bacillota</taxon>
        <taxon>Bacilli</taxon>
        <taxon>Lactobacillales</taxon>
        <taxon>Lactobacillaceae</taxon>
        <taxon>Furfurilactobacillus</taxon>
    </lineage>
</organism>
<reference evidence="1 2" key="1">
    <citation type="journal article" date="2019" name="Appl. Environ. Microbiol.">
        <title>Genetic determinants of hydroxycinnamic acid metabolism in heterofermentative lactobacilli.</title>
        <authorList>
            <person name="Gaur G."/>
            <person name="Oh J.H."/>
            <person name="Filannino P."/>
            <person name="Gobbetti M."/>
            <person name="van Pijkeren J.P."/>
            <person name="Ganzle M.G."/>
        </authorList>
    </citation>
    <scope>NUCLEOTIDE SEQUENCE [LARGE SCALE GENOMIC DNA]</scope>
    <source>
        <strain evidence="1 2">C5</strain>
    </source>
</reference>
<protein>
    <submittedName>
        <fullName evidence="1">Uncharacterized protein</fullName>
    </submittedName>
</protein>